<dbReference type="InterPro" id="IPR005119">
    <property type="entry name" value="LysR_subst-bd"/>
</dbReference>
<dbReference type="PANTHER" id="PTHR30118:SF6">
    <property type="entry name" value="HTH-TYPE TRANSCRIPTIONAL REGULATOR LEUO"/>
    <property type="match status" value="1"/>
</dbReference>
<feature type="domain" description="HTH lysR-type" evidence="5">
    <location>
        <begin position="8"/>
        <end position="65"/>
    </location>
</feature>
<evidence type="ECO:0000259" key="5">
    <source>
        <dbReference type="PROSITE" id="PS50931"/>
    </source>
</evidence>
<keyword evidence="2" id="KW-0805">Transcription regulation</keyword>
<dbReference type="PATRIC" id="fig|28229.3.peg.1499"/>
<dbReference type="InterPro" id="IPR000847">
    <property type="entry name" value="LysR_HTH_N"/>
</dbReference>
<gene>
    <name evidence="6" type="ORF">GAB14E_1893</name>
</gene>
<organism evidence="6 7">
    <name type="scientific">Colwellia psychrerythraea</name>
    <name type="common">Vibrio psychroerythus</name>
    <dbReference type="NCBI Taxonomy" id="28229"/>
    <lineage>
        <taxon>Bacteria</taxon>
        <taxon>Pseudomonadati</taxon>
        <taxon>Pseudomonadota</taxon>
        <taxon>Gammaproteobacteria</taxon>
        <taxon>Alteromonadales</taxon>
        <taxon>Colwelliaceae</taxon>
        <taxon>Colwellia</taxon>
    </lineage>
</organism>
<dbReference type="GO" id="GO:0003700">
    <property type="term" value="F:DNA-binding transcription factor activity"/>
    <property type="evidence" value="ECO:0007669"/>
    <property type="project" value="InterPro"/>
</dbReference>
<dbReference type="GO" id="GO:0003677">
    <property type="term" value="F:DNA binding"/>
    <property type="evidence" value="ECO:0007669"/>
    <property type="project" value="UniProtKB-KW"/>
</dbReference>
<evidence type="ECO:0000313" key="7">
    <source>
        <dbReference type="Proteomes" id="UP000029868"/>
    </source>
</evidence>
<dbReference type="RefSeq" id="WP_081967758.1">
    <property type="nucleotide sequence ID" value="NZ_JQEC01000015.1"/>
</dbReference>
<keyword evidence="4" id="KW-0804">Transcription</keyword>
<dbReference type="SUPFAM" id="SSF46785">
    <property type="entry name" value="Winged helix' DNA-binding domain"/>
    <property type="match status" value="1"/>
</dbReference>
<keyword evidence="3" id="KW-0238">DNA-binding</keyword>
<dbReference type="OrthoDB" id="8839911at2"/>
<dbReference type="Gene3D" id="1.10.10.10">
    <property type="entry name" value="Winged helix-like DNA-binding domain superfamily/Winged helix DNA-binding domain"/>
    <property type="match status" value="1"/>
</dbReference>
<dbReference type="Pfam" id="PF03466">
    <property type="entry name" value="LysR_substrate"/>
    <property type="match status" value="1"/>
</dbReference>
<comment type="similarity">
    <text evidence="1">Belongs to the LysR transcriptional regulatory family.</text>
</comment>
<evidence type="ECO:0000313" key="6">
    <source>
        <dbReference type="EMBL" id="KGJ95111.1"/>
    </source>
</evidence>
<dbReference type="CDD" id="cd08466">
    <property type="entry name" value="PBP2_LeuO"/>
    <property type="match status" value="1"/>
</dbReference>
<dbReference type="InterPro" id="IPR036390">
    <property type="entry name" value="WH_DNA-bd_sf"/>
</dbReference>
<evidence type="ECO:0000256" key="4">
    <source>
        <dbReference type="ARBA" id="ARBA00023163"/>
    </source>
</evidence>
<name>A0A099KX27_COLPS</name>
<dbReference type="PRINTS" id="PR00039">
    <property type="entry name" value="HTHLYSR"/>
</dbReference>
<evidence type="ECO:0000256" key="1">
    <source>
        <dbReference type="ARBA" id="ARBA00009437"/>
    </source>
</evidence>
<dbReference type="PANTHER" id="PTHR30118">
    <property type="entry name" value="HTH-TYPE TRANSCRIPTIONAL REGULATOR LEUO-RELATED"/>
    <property type="match status" value="1"/>
</dbReference>
<comment type="caution">
    <text evidence="6">The sequence shown here is derived from an EMBL/GenBank/DDBJ whole genome shotgun (WGS) entry which is preliminary data.</text>
</comment>
<dbReference type="SUPFAM" id="SSF53850">
    <property type="entry name" value="Periplasmic binding protein-like II"/>
    <property type="match status" value="1"/>
</dbReference>
<evidence type="ECO:0000256" key="3">
    <source>
        <dbReference type="ARBA" id="ARBA00023125"/>
    </source>
</evidence>
<dbReference type="Pfam" id="PF00126">
    <property type="entry name" value="HTH_1"/>
    <property type="match status" value="1"/>
</dbReference>
<dbReference type="Gene3D" id="3.40.190.10">
    <property type="entry name" value="Periplasmic binding protein-like II"/>
    <property type="match status" value="2"/>
</dbReference>
<proteinExistence type="inferred from homology"/>
<dbReference type="Proteomes" id="UP000029868">
    <property type="component" value="Unassembled WGS sequence"/>
</dbReference>
<dbReference type="AlphaFoldDB" id="A0A099KX27"/>
<sequence>MARYLRNVDLNLLSIFTALMHEKNISHAAENLGMTQPAVSQALKRLRSLYNDPLFERKSGKMMPTLKADEIYPIINKILADVSSTLPDIGDFSPETAKLDFHINALGVGNNDFLTKLSQRLAQLAPNISLTVTTDMLIDAEKSLRDKEYDLHLDYLTIDEIGCHHQELFNDNLFVIARKEHPNLNNKVNLLLSEYLAEKHAVLAPRKGNVYSLTLALQDFSFNREIKYTSTSIENILEIVCATDLICIMPGSVLQSMHNLDDFIWFNPPFKTKEMIAYMNWHWSMEHVKSHRWLRSIIADICKGIQSLPETT</sequence>
<dbReference type="InterPro" id="IPR050389">
    <property type="entry name" value="LysR-type_TF"/>
</dbReference>
<evidence type="ECO:0000256" key="2">
    <source>
        <dbReference type="ARBA" id="ARBA00023015"/>
    </source>
</evidence>
<protein>
    <submittedName>
        <fullName evidence="6">Transcriptional regulator, LysR family</fullName>
    </submittedName>
</protein>
<accession>A0A099KX27</accession>
<dbReference type="PROSITE" id="PS50931">
    <property type="entry name" value="HTH_LYSR"/>
    <property type="match status" value="1"/>
</dbReference>
<dbReference type="InterPro" id="IPR036388">
    <property type="entry name" value="WH-like_DNA-bd_sf"/>
</dbReference>
<reference evidence="6 7" key="1">
    <citation type="submission" date="2014-08" db="EMBL/GenBank/DDBJ databases">
        <title>Genomic and Phenotypic Diversity of Colwellia psychrerythraea strains from Disparate Marine Basins.</title>
        <authorList>
            <person name="Techtmann S.M."/>
            <person name="Stelling S.C."/>
            <person name="Utturkar S.M."/>
            <person name="Alshibli N."/>
            <person name="Harris A."/>
            <person name="Brown S.D."/>
            <person name="Hazen T.C."/>
        </authorList>
    </citation>
    <scope>NUCLEOTIDE SEQUENCE [LARGE SCALE GENOMIC DNA]</scope>
    <source>
        <strain evidence="6 7">GAB14E</strain>
    </source>
</reference>
<dbReference type="EMBL" id="JQEC01000015">
    <property type="protein sequence ID" value="KGJ95111.1"/>
    <property type="molecule type" value="Genomic_DNA"/>
</dbReference>